<organism evidence="2 3">
    <name type="scientific">Methanomicrobium antiquum</name>
    <dbReference type="NCBI Taxonomy" id="487686"/>
    <lineage>
        <taxon>Archaea</taxon>
        <taxon>Methanobacteriati</taxon>
        <taxon>Methanobacteriota</taxon>
        <taxon>Stenosarchaea group</taxon>
        <taxon>Methanomicrobia</taxon>
        <taxon>Methanomicrobiales</taxon>
        <taxon>Methanomicrobiaceae</taxon>
        <taxon>Methanomicrobium</taxon>
    </lineage>
</organism>
<dbReference type="RefSeq" id="WP_278099391.1">
    <property type="nucleotide sequence ID" value="NZ_CP091092.1"/>
</dbReference>
<dbReference type="Proteomes" id="UP001218895">
    <property type="component" value="Chromosome"/>
</dbReference>
<keyword evidence="1" id="KW-0812">Transmembrane</keyword>
<dbReference type="Pfam" id="PF08757">
    <property type="entry name" value="CotH"/>
    <property type="match status" value="1"/>
</dbReference>
<evidence type="ECO:0000256" key="1">
    <source>
        <dbReference type="SAM" id="Phobius"/>
    </source>
</evidence>
<dbReference type="GeneID" id="79950833"/>
<dbReference type="PANTHER" id="PTHR40050:SF1">
    <property type="entry name" value="INNER SPORE COAT PROTEIN H"/>
    <property type="match status" value="1"/>
</dbReference>
<dbReference type="InterPro" id="IPR014867">
    <property type="entry name" value="Spore_coat_CotH_CotH2/3/7"/>
</dbReference>
<dbReference type="EMBL" id="CP091092">
    <property type="protein sequence ID" value="WFN36556.1"/>
    <property type="molecule type" value="Genomic_DNA"/>
</dbReference>
<evidence type="ECO:0000313" key="3">
    <source>
        <dbReference type="Proteomes" id="UP001218895"/>
    </source>
</evidence>
<proteinExistence type="predicted"/>
<dbReference type="GO" id="GO:0016301">
    <property type="term" value="F:kinase activity"/>
    <property type="evidence" value="ECO:0007669"/>
    <property type="project" value="UniProtKB-KW"/>
</dbReference>
<keyword evidence="1" id="KW-1133">Transmembrane helix</keyword>
<accession>A0AAF0FRB4</accession>
<name>A0AAF0FRB4_9EURY</name>
<keyword evidence="3" id="KW-1185">Reference proteome</keyword>
<dbReference type="PANTHER" id="PTHR40050">
    <property type="entry name" value="INNER SPORE COAT PROTEIN H"/>
    <property type="match status" value="1"/>
</dbReference>
<evidence type="ECO:0000313" key="2">
    <source>
        <dbReference type="EMBL" id="WFN36556.1"/>
    </source>
</evidence>
<keyword evidence="2" id="KW-0808">Transferase</keyword>
<reference evidence="2" key="1">
    <citation type="submission" date="2022-01" db="EMBL/GenBank/DDBJ databases">
        <title>Complete genome of Methanomicrobium antiquum DSM 21220.</title>
        <authorList>
            <person name="Chen S.-C."/>
            <person name="You Y.-T."/>
            <person name="Zhou Y.-Z."/>
            <person name="Lai M.-C."/>
        </authorList>
    </citation>
    <scope>NUCLEOTIDE SEQUENCE</scope>
    <source>
        <strain evidence="2">DSM 21220</strain>
    </source>
</reference>
<protein>
    <submittedName>
        <fullName evidence="2">CotH kinase family protein</fullName>
    </submittedName>
</protein>
<keyword evidence="2" id="KW-0418">Kinase</keyword>
<sequence>MKTDLKNQKNFEEEARTVNILTFKRIYFIFTLSLLLFVLLIFSCGCVDAGNGDEITAEEPSWNKDNLSHGSNVNPDYSTVFPDDEVQVINIKISPENWQMMLDNMTEIYGESGTSGTSGMHGPNTGERNGSTEINLENLNAQNRNISGVMAQEMSNGGKDGMENEITPVYVTSDVTFENLEWEDVGIRFKGQMSLRESWSKGSGKISFKLNFDKFEDENPAIKNQRFYGFDELNLQSAYGDDSLMRDMIVPKIFRESGVPAPYTAFYRVYVDFGEGPVYFGLYTMVESIEDTVIETQFEGDSGNVYKPQGQGATFIEGTFDTEAFEKKTNEDEADWSDVESLYEILNSDLRTQNSEEWREELESVFDVDEFLRWLATNTVIQNWDTYGGNCRNFYLYTDPSNGKITWIPWDNNYALRGGMSDNSADFPGEKQGLLREIPGSSAGEMQMNMPENISPAGVLTKENKDDFGQGMGGNKGGGMGNSLSLSLDDAGDEWPLIRYLADDPVYYEKYIEYLEMVATESFEPQKMEELYTRYHSMIEPYVTGTEGETEGYSHLNSPNDFTESLDELIDHSYSRNNAVMAFISEK</sequence>
<feature type="transmembrane region" description="Helical" evidence="1">
    <location>
        <begin position="26"/>
        <end position="43"/>
    </location>
</feature>
<dbReference type="KEGG" id="manq:L1994_10505"/>
<gene>
    <name evidence="2" type="ORF">L1994_10505</name>
</gene>
<keyword evidence="1" id="KW-0472">Membrane</keyword>
<dbReference type="AlphaFoldDB" id="A0AAF0FRB4"/>